<feature type="domain" description="Aminoacyl-transfer RNA synthetases class-II family profile" evidence="1">
    <location>
        <begin position="126"/>
        <end position="391"/>
    </location>
</feature>
<dbReference type="Proteomes" id="UP001596380">
    <property type="component" value="Unassembled WGS sequence"/>
</dbReference>
<evidence type="ECO:0000259" key="1">
    <source>
        <dbReference type="PROSITE" id="PS50862"/>
    </source>
</evidence>
<sequence length="404" mass="44576">MSETTAARTHVIGLDPPVPRTHADELATRVFFVSESIEDFALVPSEAGIGAVRVTVRDGADPGDLARKLRYVVANDVLGQRRAEPKVVWRGTASGPPARDVFGDLLRRGAAWEAGEGQIGVGEPVLSLMDRLDARIRSLAVAEFGAVEHRYPTLIPTAAMRRCGYFQSFPQLMMFVSRLHGDVDAYRGFLGEIADGGDPAEALRSRAGGADHCLPPTMCFHTYHRFADAPLPGGALTVTSRGKSFRYEARYRRSLERLWDFTIREVVLLGPRARVLADRRRLMERAWDLMDELGLGGRCEVANDPFFADAGTAERVWSQHLLELKYELRLPLDAERDVAVCSFNFHDRFFGESFGIGAEEGGEEGAVHTSCAGFGLERLAYAFLCRHGAEPSAWPAGVRKAIEW</sequence>
<name>A0ABW2CC53_9ACTN</name>
<dbReference type="PROSITE" id="PS50862">
    <property type="entry name" value="AA_TRNA_LIGASE_II"/>
    <property type="match status" value="1"/>
</dbReference>
<dbReference type="Gene3D" id="3.30.930.10">
    <property type="entry name" value="Bira Bifunctional Protein, Domain 2"/>
    <property type="match status" value="1"/>
</dbReference>
<accession>A0ABW2CC53</accession>
<evidence type="ECO:0000313" key="2">
    <source>
        <dbReference type="EMBL" id="MFC6879082.1"/>
    </source>
</evidence>
<comment type="caution">
    <text evidence="2">The sequence shown here is derived from an EMBL/GenBank/DDBJ whole genome shotgun (WGS) entry which is preliminary data.</text>
</comment>
<keyword evidence="3" id="KW-1185">Reference proteome</keyword>
<dbReference type="SUPFAM" id="SSF55681">
    <property type="entry name" value="Class II aaRS and biotin synthetases"/>
    <property type="match status" value="1"/>
</dbReference>
<dbReference type="RefSeq" id="WP_160823776.1">
    <property type="nucleotide sequence ID" value="NZ_JBHSXS010000002.1"/>
</dbReference>
<gene>
    <name evidence="2" type="ORF">ACFQKB_04810</name>
</gene>
<dbReference type="InterPro" id="IPR006195">
    <property type="entry name" value="aa-tRNA-synth_II"/>
</dbReference>
<dbReference type="EMBL" id="JBHSXS010000002">
    <property type="protein sequence ID" value="MFC6879082.1"/>
    <property type="molecule type" value="Genomic_DNA"/>
</dbReference>
<proteinExistence type="predicted"/>
<protein>
    <recommendedName>
        <fullName evidence="1">Aminoacyl-transfer RNA synthetases class-II family profile domain-containing protein</fullName>
    </recommendedName>
</protein>
<evidence type="ECO:0000313" key="3">
    <source>
        <dbReference type="Proteomes" id="UP001596380"/>
    </source>
</evidence>
<dbReference type="InterPro" id="IPR045864">
    <property type="entry name" value="aa-tRNA-synth_II/BPL/LPL"/>
</dbReference>
<organism evidence="2 3">
    <name type="scientific">Actinomadura yumaensis</name>
    <dbReference type="NCBI Taxonomy" id="111807"/>
    <lineage>
        <taxon>Bacteria</taxon>
        <taxon>Bacillati</taxon>
        <taxon>Actinomycetota</taxon>
        <taxon>Actinomycetes</taxon>
        <taxon>Streptosporangiales</taxon>
        <taxon>Thermomonosporaceae</taxon>
        <taxon>Actinomadura</taxon>
    </lineage>
</organism>
<reference evidence="3" key="1">
    <citation type="journal article" date="2019" name="Int. J. Syst. Evol. Microbiol.">
        <title>The Global Catalogue of Microorganisms (GCM) 10K type strain sequencing project: providing services to taxonomists for standard genome sequencing and annotation.</title>
        <authorList>
            <consortium name="The Broad Institute Genomics Platform"/>
            <consortium name="The Broad Institute Genome Sequencing Center for Infectious Disease"/>
            <person name="Wu L."/>
            <person name="Ma J."/>
        </authorList>
    </citation>
    <scope>NUCLEOTIDE SEQUENCE [LARGE SCALE GENOMIC DNA]</scope>
    <source>
        <strain evidence="3">JCM 3369</strain>
    </source>
</reference>